<evidence type="ECO:0000259" key="5">
    <source>
        <dbReference type="PROSITE" id="PS52002"/>
    </source>
</evidence>
<feature type="domain" description="Sm" evidence="5">
    <location>
        <begin position="2"/>
        <end position="77"/>
    </location>
</feature>
<sequence>MFFSLNVVQELDKRVVTHTRDNKIYIGWLRSFDAFTNLVLEGAVERLIVKNKYAEIPLGLLFIRGETISTISQLPPGAEALGNLQKAALEDIILDYKEEQERARRDEFSLREHLADKGLTYEGQLDESWSL</sequence>
<dbReference type="GO" id="GO:1990726">
    <property type="term" value="C:Lsm1-7-Pat1 complex"/>
    <property type="evidence" value="ECO:0007669"/>
    <property type="project" value="TreeGrafter"/>
</dbReference>
<evidence type="ECO:0000256" key="1">
    <source>
        <dbReference type="ARBA" id="ARBA00006850"/>
    </source>
</evidence>
<evidence type="ECO:0000313" key="6">
    <source>
        <dbReference type="EMBL" id="KAA6390417.1"/>
    </source>
</evidence>
<proteinExistence type="inferred from homology"/>
<reference evidence="6 7" key="1">
    <citation type="submission" date="2019-03" db="EMBL/GenBank/DDBJ databases">
        <title>Single cell metagenomics reveals metabolic interactions within the superorganism composed of flagellate Streblomastix strix and complex community of Bacteroidetes bacteria on its surface.</title>
        <authorList>
            <person name="Treitli S.C."/>
            <person name="Kolisko M."/>
            <person name="Husnik F."/>
            <person name="Keeling P."/>
            <person name="Hampl V."/>
        </authorList>
    </citation>
    <scope>NUCLEOTIDE SEQUENCE [LARGE SCALE GENOMIC DNA]</scope>
    <source>
        <strain evidence="6">ST1C</strain>
    </source>
</reference>
<evidence type="ECO:0000256" key="3">
    <source>
        <dbReference type="ARBA" id="ARBA00022884"/>
    </source>
</evidence>
<comment type="similarity">
    <text evidence="1">Belongs to the snRNP Sm proteins family.</text>
</comment>
<dbReference type="PANTHER" id="PTHR15588:SF8">
    <property type="entry name" value="U6 SNRNA-ASSOCIATED SM-LIKE PROTEIN LSM1"/>
    <property type="match status" value="1"/>
</dbReference>
<dbReference type="SUPFAM" id="SSF50182">
    <property type="entry name" value="Sm-like ribonucleoproteins"/>
    <property type="match status" value="1"/>
</dbReference>
<dbReference type="PROSITE" id="PS52002">
    <property type="entry name" value="SM"/>
    <property type="match status" value="1"/>
</dbReference>
<keyword evidence="3" id="KW-0694">RNA-binding</keyword>
<dbReference type="AlphaFoldDB" id="A0A5J4W6D2"/>
<evidence type="ECO:0000256" key="4">
    <source>
        <dbReference type="ARBA" id="ARBA00023274"/>
    </source>
</evidence>
<dbReference type="SMART" id="SM00651">
    <property type="entry name" value="Sm"/>
    <property type="match status" value="1"/>
</dbReference>
<dbReference type="OrthoDB" id="10263346at2759"/>
<protein>
    <recommendedName>
        <fullName evidence="5">Sm domain-containing protein</fullName>
    </recommendedName>
</protein>
<dbReference type="GO" id="GO:0006397">
    <property type="term" value="P:mRNA processing"/>
    <property type="evidence" value="ECO:0007669"/>
    <property type="project" value="UniProtKB-KW"/>
</dbReference>
<dbReference type="Pfam" id="PF01423">
    <property type="entry name" value="LSM"/>
    <property type="match status" value="1"/>
</dbReference>
<keyword evidence="2" id="KW-0507">mRNA processing</keyword>
<gene>
    <name evidence="6" type="ORF">EZS28_014055</name>
</gene>
<dbReference type="EMBL" id="SNRW01003226">
    <property type="protein sequence ID" value="KAA6390417.1"/>
    <property type="molecule type" value="Genomic_DNA"/>
</dbReference>
<evidence type="ECO:0000313" key="7">
    <source>
        <dbReference type="Proteomes" id="UP000324800"/>
    </source>
</evidence>
<dbReference type="InterPro" id="IPR044642">
    <property type="entry name" value="PTHR15588"/>
</dbReference>
<name>A0A5J4W6D2_9EUKA</name>
<dbReference type="GO" id="GO:0000290">
    <property type="term" value="P:deadenylation-dependent decapping of nuclear-transcribed mRNA"/>
    <property type="evidence" value="ECO:0007669"/>
    <property type="project" value="TreeGrafter"/>
</dbReference>
<comment type="caution">
    <text evidence="6">The sequence shown here is derived from an EMBL/GenBank/DDBJ whole genome shotgun (WGS) entry which is preliminary data.</text>
</comment>
<dbReference type="InterPro" id="IPR010920">
    <property type="entry name" value="LSM_dom_sf"/>
</dbReference>
<dbReference type="InterPro" id="IPR001163">
    <property type="entry name" value="Sm_dom_euk/arc"/>
</dbReference>
<dbReference type="Proteomes" id="UP000324800">
    <property type="component" value="Unassembled WGS sequence"/>
</dbReference>
<dbReference type="GO" id="GO:1990904">
    <property type="term" value="C:ribonucleoprotein complex"/>
    <property type="evidence" value="ECO:0007669"/>
    <property type="project" value="UniProtKB-KW"/>
</dbReference>
<evidence type="ECO:0000256" key="2">
    <source>
        <dbReference type="ARBA" id="ARBA00022664"/>
    </source>
</evidence>
<dbReference type="Gene3D" id="2.30.30.100">
    <property type="match status" value="1"/>
</dbReference>
<organism evidence="6 7">
    <name type="scientific">Streblomastix strix</name>
    <dbReference type="NCBI Taxonomy" id="222440"/>
    <lineage>
        <taxon>Eukaryota</taxon>
        <taxon>Metamonada</taxon>
        <taxon>Preaxostyla</taxon>
        <taxon>Oxymonadida</taxon>
        <taxon>Streblomastigidae</taxon>
        <taxon>Streblomastix</taxon>
    </lineage>
</organism>
<dbReference type="GO" id="GO:0003729">
    <property type="term" value="F:mRNA binding"/>
    <property type="evidence" value="ECO:0007669"/>
    <property type="project" value="TreeGrafter"/>
</dbReference>
<dbReference type="InterPro" id="IPR047575">
    <property type="entry name" value="Sm"/>
</dbReference>
<dbReference type="PANTHER" id="PTHR15588">
    <property type="entry name" value="LSM1"/>
    <property type="match status" value="1"/>
</dbReference>
<accession>A0A5J4W6D2</accession>
<keyword evidence="4" id="KW-0687">Ribonucleoprotein</keyword>
<dbReference type="GO" id="GO:0000932">
    <property type="term" value="C:P-body"/>
    <property type="evidence" value="ECO:0007669"/>
    <property type="project" value="TreeGrafter"/>
</dbReference>